<gene>
    <name evidence="12" type="primary">LOC109480092</name>
</gene>
<keyword evidence="9" id="KW-0812">Transmembrane</keyword>
<dbReference type="KEGG" id="bbel:109480092"/>
<organism evidence="11 12">
    <name type="scientific">Branchiostoma belcheri</name>
    <name type="common">Amphioxus</name>
    <dbReference type="NCBI Taxonomy" id="7741"/>
    <lineage>
        <taxon>Eukaryota</taxon>
        <taxon>Metazoa</taxon>
        <taxon>Chordata</taxon>
        <taxon>Cephalochordata</taxon>
        <taxon>Leptocardii</taxon>
        <taxon>Amphioxiformes</taxon>
        <taxon>Branchiostomatidae</taxon>
        <taxon>Branchiostoma</taxon>
    </lineage>
</organism>
<keyword evidence="11" id="KW-1185">Reference proteome</keyword>
<comment type="subcellular location">
    <subcellularLocation>
        <location evidence="2">Endosome membrane</location>
        <topology evidence="2">Peripheral membrane protein</topology>
    </subcellularLocation>
    <subcellularLocation>
        <location evidence="1">Late endosome membrane</location>
    </subcellularLocation>
    <subcellularLocation>
        <location evidence="3">Lysosome membrane</location>
        <topology evidence="3">Peripheral membrane protein</topology>
        <orientation evidence="3">Cytoplasmic side</orientation>
    </subcellularLocation>
</comment>
<dbReference type="GO" id="GO:0008270">
    <property type="term" value="F:zinc ion binding"/>
    <property type="evidence" value="ECO:0007669"/>
    <property type="project" value="TreeGrafter"/>
</dbReference>
<dbReference type="PANTHER" id="PTHR23292:SF6">
    <property type="entry name" value="FI16602P1-RELATED"/>
    <property type="match status" value="1"/>
</dbReference>
<dbReference type="GO" id="GO:0098560">
    <property type="term" value="C:cytoplasmic side of late endosome membrane"/>
    <property type="evidence" value="ECO:0007669"/>
    <property type="project" value="TreeGrafter"/>
</dbReference>
<keyword evidence="5" id="KW-0479">Metal-binding</keyword>
<dbReference type="AlphaFoldDB" id="A0A6P5A7V0"/>
<dbReference type="RefSeq" id="XP_019637806.1">
    <property type="nucleotide sequence ID" value="XM_019782247.1"/>
</dbReference>
<dbReference type="GO" id="GO:0005634">
    <property type="term" value="C:nucleus"/>
    <property type="evidence" value="ECO:0007669"/>
    <property type="project" value="TreeGrafter"/>
</dbReference>
<comment type="similarity">
    <text evidence="4">Belongs to the CDIP1/LITAF family.</text>
</comment>
<accession>A0A6P5A7V0</accession>
<dbReference type="Proteomes" id="UP000515135">
    <property type="component" value="Unplaced"/>
</dbReference>
<dbReference type="PANTHER" id="PTHR23292">
    <property type="entry name" value="LIPOPOLYSACCHARIDE-INDUCED TUMOR NECROSIS FACTOR-ALPHA FACTOR"/>
    <property type="match status" value="1"/>
</dbReference>
<evidence type="ECO:0000256" key="3">
    <source>
        <dbReference type="ARBA" id="ARBA00004630"/>
    </source>
</evidence>
<evidence type="ECO:0000256" key="9">
    <source>
        <dbReference type="SAM" id="Phobius"/>
    </source>
</evidence>
<feature type="region of interest" description="Disordered" evidence="8">
    <location>
        <begin position="1"/>
        <end position="48"/>
    </location>
</feature>
<dbReference type="GeneID" id="109480092"/>
<dbReference type="GO" id="GO:0098574">
    <property type="term" value="C:cytoplasmic side of lysosomal membrane"/>
    <property type="evidence" value="ECO:0007669"/>
    <property type="project" value="TreeGrafter"/>
</dbReference>
<evidence type="ECO:0000256" key="7">
    <source>
        <dbReference type="ARBA" id="ARBA00023136"/>
    </source>
</evidence>
<evidence type="ECO:0000256" key="5">
    <source>
        <dbReference type="ARBA" id="ARBA00022723"/>
    </source>
</evidence>
<evidence type="ECO:0000313" key="11">
    <source>
        <dbReference type="Proteomes" id="UP000515135"/>
    </source>
</evidence>
<dbReference type="InterPro" id="IPR006629">
    <property type="entry name" value="LITAF"/>
</dbReference>
<dbReference type="SMART" id="SM00714">
    <property type="entry name" value="LITAF"/>
    <property type="match status" value="1"/>
</dbReference>
<keyword evidence="6" id="KW-0862">Zinc</keyword>
<keyword evidence="9" id="KW-1133">Transmembrane helix</keyword>
<sequence length="153" mass="16611">MSEKVAPAGENWQQPPPAYPTQAPPDSQPTQAPYSPPQPANYQQGGAVQSTTTVFVPQPVPGAVVVTANPPSRSNQPVRLTCPSCHQDVLTTVQPEIGMFTWLMVGAVFLFGFAFPLVWLGCCFIPLCIKDFKDVKHTCPNCQTHLGTYKRGN</sequence>
<feature type="domain" description="LITAF" evidence="10">
    <location>
        <begin position="62"/>
        <end position="151"/>
    </location>
</feature>
<reference evidence="12" key="1">
    <citation type="submission" date="2025-08" db="UniProtKB">
        <authorList>
            <consortium name="RefSeq"/>
        </authorList>
    </citation>
    <scope>IDENTIFICATION</scope>
    <source>
        <tissue evidence="12">Gonad</tissue>
    </source>
</reference>
<name>A0A6P5A7V0_BRABE</name>
<protein>
    <submittedName>
        <fullName evidence="12">Lipopolysaccharide-induced tumor necrosis factor-alpha factor homolog</fullName>
    </submittedName>
</protein>
<evidence type="ECO:0000259" key="10">
    <source>
        <dbReference type="PROSITE" id="PS51837"/>
    </source>
</evidence>
<evidence type="ECO:0000256" key="2">
    <source>
        <dbReference type="ARBA" id="ARBA00004481"/>
    </source>
</evidence>
<evidence type="ECO:0000256" key="4">
    <source>
        <dbReference type="ARBA" id="ARBA00005975"/>
    </source>
</evidence>
<feature type="transmembrane region" description="Helical" evidence="9">
    <location>
        <begin position="100"/>
        <end position="127"/>
    </location>
</feature>
<dbReference type="PROSITE" id="PS51837">
    <property type="entry name" value="LITAF"/>
    <property type="match status" value="1"/>
</dbReference>
<dbReference type="Pfam" id="PF10601">
    <property type="entry name" value="zf-LITAF-like"/>
    <property type="match status" value="1"/>
</dbReference>
<proteinExistence type="inferred from homology"/>
<evidence type="ECO:0000313" key="12">
    <source>
        <dbReference type="RefSeq" id="XP_019637806.1"/>
    </source>
</evidence>
<dbReference type="InterPro" id="IPR037519">
    <property type="entry name" value="LITAF_fam"/>
</dbReference>
<keyword evidence="7 9" id="KW-0472">Membrane</keyword>
<evidence type="ECO:0000256" key="6">
    <source>
        <dbReference type="ARBA" id="ARBA00022833"/>
    </source>
</evidence>
<evidence type="ECO:0000256" key="8">
    <source>
        <dbReference type="SAM" id="MobiDB-lite"/>
    </source>
</evidence>
<evidence type="ECO:0000256" key="1">
    <source>
        <dbReference type="ARBA" id="ARBA00004414"/>
    </source>
</evidence>
<feature type="compositionally biased region" description="Pro residues" evidence="8">
    <location>
        <begin position="14"/>
        <end position="27"/>
    </location>
</feature>
<dbReference type="OrthoDB" id="4713066at2759"/>